<dbReference type="EMBL" id="BQKB01000009">
    <property type="protein sequence ID" value="GJM52205.1"/>
    <property type="molecule type" value="Genomic_DNA"/>
</dbReference>
<dbReference type="Gene3D" id="2.180.10.10">
    <property type="entry name" value="RHS repeat-associated core"/>
    <property type="match status" value="1"/>
</dbReference>
<proteinExistence type="predicted"/>
<organism evidence="1 2">
    <name type="scientific">Capnocytophaga catalasegens</name>
    <dbReference type="NCBI Taxonomy" id="1004260"/>
    <lineage>
        <taxon>Bacteria</taxon>
        <taxon>Pseudomonadati</taxon>
        <taxon>Bacteroidota</taxon>
        <taxon>Flavobacteriia</taxon>
        <taxon>Flavobacteriales</taxon>
        <taxon>Flavobacteriaceae</taxon>
        <taxon>Capnocytophaga</taxon>
    </lineage>
</organism>
<evidence type="ECO:0008006" key="3">
    <source>
        <dbReference type="Google" id="ProtNLM"/>
    </source>
</evidence>
<protein>
    <recommendedName>
        <fullName evidence="3">Sugar-binding protein</fullName>
    </recommendedName>
</protein>
<reference evidence="1 2" key="1">
    <citation type="submission" date="2021-11" db="EMBL/GenBank/DDBJ databases">
        <title>Draft genome sequence of Capnocytophaga sp. strain KC07075 isolated from cat oral cavity.</title>
        <authorList>
            <person name="Suzuki M."/>
            <person name="Imaoka K."/>
            <person name="Kimura M."/>
            <person name="Morikawa S."/>
            <person name="Maeda K."/>
        </authorList>
    </citation>
    <scope>NUCLEOTIDE SEQUENCE [LARGE SCALE GENOMIC DNA]</scope>
    <source>
        <strain evidence="1 2">KC07079</strain>
    </source>
</reference>
<accession>A0ABQ4VRL3</accession>
<keyword evidence="2" id="KW-1185">Reference proteome</keyword>
<sequence length="271" mass="32069">MADDTPKKTQNHLKDLNLKGNVKTFKLTPYKAVDYFGKIIKGNKQDFWNGDVVIVFDQEGFKTETNRYNKIGQLSQKVIYKYDEQGKRTTRDVYNSFGKVQVKFLYVYDDKGNKVAYNSYSPTGELNDTYSYVNDEKGRILEELWTKSDKSFGSKYTYKYDPKTNHLIETCQYTKSETEIDNCTRYKYNNKTGLITEIEIYNSENVLIRKTVISYDEKGNEKSLKNFNKDGDFIDEKEYSYVYDNNGNWIERTEYVNQFPKSIIEREITYY</sequence>
<evidence type="ECO:0000313" key="2">
    <source>
        <dbReference type="Proteomes" id="UP001208692"/>
    </source>
</evidence>
<comment type="caution">
    <text evidence="1">The sequence shown here is derived from an EMBL/GenBank/DDBJ whole genome shotgun (WGS) entry which is preliminary data.</text>
</comment>
<evidence type="ECO:0000313" key="1">
    <source>
        <dbReference type="EMBL" id="GJM52205.1"/>
    </source>
</evidence>
<name>A0ABQ4VRL3_9FLAO</name>
<gene>
    <name evidence="1" type="ORF">RCZ16_05230</name>
</gene>
<dbReference type="Proteomes" id="UP001208692">
    <property type="component" value="Unassembled WGS sequence"/>
</dbReference>